<keyword evidence="1" id="KW-0812">Transmembrane</keyword>
<organism evidence="2 3">
    <name type="scientific">Porites lobata</name>
    <dbReference type="NCBI Taxonomy" id="104759"/>
    <lineage>
        <taxon>Eukaryota</taxon>
        <taxon>Metazoa</taxon>
        <taxon>Cnidaria</taxon>
        <taxon>Anthozoa</taxon>
        <taxon>Hexacorallia</taxon>
        <taxon>Scleractinia</taxon>
        <taxon>Fungiina</taxon>
        <taxon>Poritidae</taxon>
        <taxon>Porites</taxon>
    </lineage>
</organism>
<proteinExistence type="predicted"/>
<feature type="non-terminal residue" evidence="2">
    <location>
        <position position="1"/>
    </location>
</feature>
<evidence type="ECO:0000313" key="2">
    <source>
        <dbReference type="EMBL" id="CAH3106770.1"/>
    </source>
</evidence>
<comment type="caution">
    <text evidence="2">The sequence shown here is derived from an EMBL/GenBank/DDBJ whole genome shotgun (WGS) entry which is preliminary data.</text>
</comment>
<reference evidence="2 3" key="1">
    <citation type="submission" date="2022-05" db="EMBL/GenBank/DDBJ databases">
        <authorList>
            <consortium name="Genoscope - CEA"/>
            <person name="William W."/>
        </authorList>
    </citation>
    <scope>NUCLEOTIDE SEQUENCE [LARGE SCALE GENOMIC DNA]</scope>
</reference>
<dbReference type="Proteomes" id="UP001159405">
    <property type="component" value="Unassembled WGS sequence"/>
</dbReference>
<evidence type="ECO:0000256" key="1">
    <source>
        <dbReference type="SAM" id="Phobius"/>
    </source>
</evidence>
<name>A0ABN8NES5_9CNID</name>
<keyword evidence="3" id="KW-1185">Reference proteome</keyword>
<feature type="transmembrane region" description="Helical" evidence="1">
    <location>
        <begin position="20"/>
        <end position="43"/>
    </location>
</feature>
<keyword evidence="1" id="KW-0472">Membrane</keyword>
<keyword evidence="1" id="KW-1133">Transmembrane helix</keyword>
<sequence>HITPVLINLHWLPVRYRINFKILLLTFKALYGMAPSYIIELILTKTNTRYLLRSNEGVLLKHPSGKMKKSFGDRSFSVAAPTLWNALLVSLHSIKCISTFKSNLKTYLFKLAFNIS</sequence>
<protein>
    <submittedName>
        <fullName evidence="2">Uncharacterized protein</fullName>
    </submittedName>
</protein>
<evidence type="ECO:0000313" key="3">
    <source>
        <dbReference type="Proteomes" id="UP001159405"/>
    </source>
</evidence>
<accession>A0ABN8NES5</accession>
<dbReference type="EMBL" id="CALNXK010000019">
    <property type="protein sequence ID" value="CAH3106770.1"/>
    <property type="molecule type" value="Genomic_DNA"/>
</dbReference>
<gene>
    <name evidence="2" type="ORF">PLOB_00014952</name>
</gene>